<organism evidence="1 2">
    <name type="scientific">Molorchus minor</name>
    <dbReference type="NCBI Taxonomy" id="1323400"/>
    <lineage>
        <taxon>Eukaryota</taxon>
        <taxon>Metazoa</taxon>
        <taxon>Ecdysozoa</taxon>
        <taxon>Arthropoda</taxon>
        <taxon>Hexapoda</taxon>
        <taxon>Insecta</taxon>
        <taxon>Pterygota</taxon>
        <taxon>Neoptera</taxon>
        <taxon>Endopterygota</taxon>
        <taxon>Coleoptera</taxon>
        <taxon>Polyphaga</taxon>
        <taxon>Cucujiformia</taxon>
        <taxon>Chrysomeloidea</taxon>
        <taxon>Cerambycidae</taxon>
        <taxon>Lamiinae</taxon>
        <taxon>Monochamini</taxon>
        <taxon>Molorchus</taxon>
    </lineage>
</organism>
<reference evidence="1" key="1">
    <citation type="journal article" date="2023" name="Insect Mol. Biol.">
        <title>Genome sequencing provides insights into the evolution of gene families encoding plant cell wall-degrading enzymes in longhorned beetles.</title>
        <authorList>
            <person name="Shin N.R."/>
            <person name="Okamura Y."/>
            <person name="Kirsch R."/>
            <person name="Pauchet Y."/>
        </authorList>
    </citation>
    <scope>NUCLEOTIDE SEQUENCE</scope>
    <source>
        <strain evidence="1">MMC_N1</strain>
    </source>
</reference>
<comment type="caution">
    <text evidence="1">The sequence shown here is derived from an EMBL/GenBank/DDBJ whole genome shotgun (WGS) entry which is preliminary data.</text>
</comment>
<evidence type="ECO:0000313" key="2">
    <source>
        <dbReference type="Proteomes" id="UP001162164"/>
    </source>
</evidence>
<accession>A0ABQ9J2E9</accession>
<dbReference type="EMBL" id="JAPWTJ010001429">
    <property type="protein sequence ID" value="KAJ8971826.1"/>
    <property type="molecule type" value="Genomic_DNA"/>
</dbReference>
<dbReference type="Proteomes" id="UP001162164">
    <property type="component" value="Unassembled WGS sequence"/>
</dbReference>
<proteinExistence type="predicted"/>
<sequence length="66" mass="7532">MPQYPLPLKQHVSTSGVESRESVRYKWNFGENMDEFYIYSTCQSPLQPKGAINGVIQGEINKDPLD</sequence>
<keyword evidence="2" id="KW-1185">Reference proteome</keyword>
<evidence type="ECO:0000313" key="1">
    <source>
        <dbReference type="EMBL" id="KAJ8971826.1"/>
    </source>
</evidence>
<gene>
    <name evidence="1" type="ORF">NQ317_002943</name>
</gene>
<protein>
    <submittedName>
        <fullName evidence="1">Uncharacterized protein</fullName>
    </submittedName>
</protein>
<feature type="non-terminal residue" evidence="1">
    <location>
        <position position="66"/>
    </location>
</feature>
<name>A0ABQ9J2E9_9CUCU</name>